<keyword evidence="5 8" id="KW-1133">Transmembrane helix</keyword>
<dbReference type="SUPFAM" id="SSF103473">
    <property type="entry name" value="MFS general substrate transporter"/>
    <property type="match status" value="1"/>
</dbReference>
<feature type="region of interest" description="Disordered" evidence="7">
    <location>
        <begin position="839"/>
        <end position="927"/>
    </location>
</feature>
<organism evidence="10 11">
    <name type="scientific">Moelleriella libera RCEF 2490</name>
    <dbReference type="NCBI Taxonomy" id="1081109"/>
    <lineage>
        <taxon>Eukaryota</taxon>
        <taxon>Fungi</taxon>
        <taxon>Dikarya</taxon>
        <taxon>Ascomycota</taxon>
        <taxon>Pezizomycotina</taxon>
        <taxon>Sordariomycetes</taxon>
        <taxon>Hypocreomycetidae</taxon>
        <taxon>Hypocreales</taxon>
        <taxon>Clavicipitaceae</taxon>
        <taxon>Moelleriella</taxon>
    </lineage>
</organism>
<feature type="region of interest" description="Disordered" evidence="7">
    <location>
        <begin position="144"/>
        <end position="182"/>
    </location>
</feature>
<comment type="subcellular location">
    <subcellularLocation>
        <location evidence="1">Membrane</location>
        <topology evidence="1">Multi-pass membrane protein</topology>
    </subcellularLocation>
</comment>
<feature type="compositionally biased region" description="Basic residues" evidence="7">
    <location>
        <begin position="315"/>
        <end position="324"/>
    </location>
</feature>
<dbReference type="Gene3D" id="1.20.1250.20">
    <property type="entry name" value="MFS general substrate transporter like domains"/>
    <property type="match status" value="1"/>
</dbReference>
<dbReference type="Proteomes" id="UP000078544">
    <property type="component" value="Unassembled WGS sequence"/>
</dbReference>
<name>A0A168E883_9HYPO</name>
<feature type="transmembrane region" description="Helical" evidence="8">
    <location>
        <begin position="515"/>
        <end position="536"/>
    </location>
</feature>
<feature type="transmembrane region" description="Helical" evidence="8">
    <location>
        <begin position="425"/>
        <end position="445"/>
    </location>
</feature>
<protein>
    <submittedName>
        <fullName evidence="10">General substrate transporter</fullName>
    </submittedName>
</protein>
<evidence type="ECO:0000313" key="11">
    <source>
        <dbReference type="Proteomes" id="UP000078544"/>
    </source>
</evidence>
<feature type="region of interest" description="Disordered" evidence="7">
    <location>
        <begin position="227"/>
        <end position="298"/>
    </location>
</feature>
<dbReference type="InterPro" id="IPR005829">
    <property type="entry name" value="Sugar_transporter_CS"/>
</dbReference>
<dbReference type="AlphaFoldDB" id="A0A168E883"/>
<evidence type="ECO:0000313" key="10">
    <source>
        <dbReference type="EMBL" id="KZZ98525.1"/>
    </source>
</evidence>
<evidence type="ECO:0000256" key="5">
    <source>
        <dbReference type="ARBA" id="ARBA00022989"/>
    </source>
</evidence>
<dbReference type="GO" id="GO:0005351">
    <property type="term" value="F:carbohydrate:proton symporter activity"/>
    <property type="evidence" value="ECO:0007669"/>
    <property type="project" value="TreeGrafter"/>
</dbReference>
<feature type="transmembrane region" description="Helical" evidence="8">
    <location>
        <begin position="793"/>
        <end position="814"/>
    </location>
</feature>
<feature type="transmembrane region" description="Helical" evidence="8">
    <location>
        <begin position="548"/>
        <end position="568"/>
    </location>
</feature>
<keyword evidence="6 8" id="KW-0472">Membrane</keyword>
<dbReference type="PANTHER" id="PTHR48022:SF73">
    <property type="entry name" value="METABOLITE TRANSPORT PROTEIN YDL199C-RELATED"/>
    <property type="match status" value="1"/>
</dbReference>
<proteinExistence type="inferred from homology"/>
<feature type="compositionally biased region" description="Basic and acidic residues" evidence="7">
    <location>
        <begin position="286"/>
        <end position="298"/>
    </location>
</feature>
<accession>A0A168E883</accession>
<comment type="caution">
    <text evidence="10">The sequence shown here is derived from an EMBL/GenBank/DDBJ whole genome shotgun (WGS) entry which is preliminary data.</text>
</comment>
<dbReference type="OrthoDB" id="648285at2759"/>
<evidence type="ECO:0000256" key="8">
    <source>
        <dbReference type="SAM" id="Phobius"/>
    </source>
</evidence>
<dbReference type="InterPro" id="IPR036259">
    <property type="entry name" value="MFS_trans_sf"/>
</dbReference>
<evidence type="ECO:0000256" key="2">
    <source>
        <dbReference type="ARBA" id="ARBA00010992"/>
    </source>
</evidence>
<dbReference type="InterPro" id="IPR005828">
    <property type="entry name" value="MFS_sugar_transport-like"/>
</dbReference>
<dbReference type="PROSITE" id="PS50850">
    <property type="entry name" value="MFS"/>
    <property type="match status" value="1"/>
</dbReference>
<dbReference type="PROSITE" id="PS00217">
    <property type="entry name" value="SUGAR_TRANSPORT_2"/>
    <property type="match status" value="1"/>
</dbReference>
<dbReference type="NCBIfam" id="TIGR00879">
    <property type="entry name" value="SP"/>
    <property type="match status" value="1"/>
</dbReference>
<feature type="transmembrane region" description="Helical" evidence="8">
    <location>
        <begin position="384"/>
        <end position="401"/>
    </location>
</feature>
<dbReference type="FunFam" id="1.20.1250.20:FF:000119">
    <property type="entry name" value="MFS monosaccharide transporter, putative"/>
    <property type="match status" value="1"/>
</dbReference>
<gene>
    <name evidence="10" type="ORF">AAL_03043</name>
</gene>
<feature type="compositionally biased region" description="Polar residues" evidence="7">
    <location>
        <begin position="263"/>
        <end position="281"/>
    </location>
</feature>
<keyword evidence="4 8" id="KW-0812">Transmembrane</keyword>
<dbReference type="STRING" id="1081109.A0A168E883"/>
<dbReference type="InterPro" id="IPR020846">
    <property type="entry name" value="MFS_dom"/>
</dbReference>
<evidence type="ECO:0000256" key="6">
    <source>
        <dbReference type="ARBA" id="ARBA00023136"/>
    </source>
</evidence>
<evidence type="ECO:0000256" key="3">
    <source>
        <dbReference type="ARBA" id="ARBA00022448"/>
    </source>
</evidence>
<evidence type="ECO:0000259" key="9">
    <source>
        <dbReference type="PROSITE" id="PS50850"/>
    </source>
</evidence>
<dbReference type="InterPro" id="IPR003663">
    <property type="entry name" value="Sugar/inositol_transpt"/>
</dbReference>
<dbReference type="EMBL" id="AZGY01000005">
    <property type="protein sequence ID" value="KZZ98525.1"/>
    <property type="molecule type" value="Genomic_DNA"/>
</dbReference>
<feature type="transmembrane region" description="Helical" evidence="8">
    <location>
        <begin position="699"/>
        <end position="720"/>
    </location>
</feature>
<dbReference type="Pfam" id="PF00083">
    <property type="entry name" value="Sugar_tr"/>
    <property type="match status" value="1"/>
</dbReference>
<dbReference type="InterPro" id="IPR050360">
    <property type="entry name" value="MFS_Sugar_Transporters"/>
</dbReference>
<evidence type="ECO:0000256" key="7">
    <source>
        <dbReference type="SAM" id="MobiDB-lite"/>
    </source>
</evidence>
<comment type="similarity">
    <text evidence="2">Belongs to the major facilitator superfamily. Sugar transporter (TC 2.A.1.1) family.</text>
</comment>
<dbReference type="PANTHER" id="PTHR48022">
    <property type="entry name" value="PLASTIDIC GLUCOSE TRANSPORTER 4"/>
    <property type="match status" value="1"/>
</dbReference>
<sequence length="927" mass="101685">MLVLTLSKLEAGAKNKVMSLKGKLESRTTTVSAAGLPTRKDGEAVDAATRKWSPPASNKARLVQSRLADRWQVQGPMRGLRASRWVAVIVARVFRSRSALPATRIVAHKDLDEATRVVTPSVSKAISCIARPDRRDWHSARNACARPSPRFAGGRVPSPPSTVWRRNLTGQPARQPPPPPPPLLLLVAAAATAAHRHHDTPATRIAALPLLAIRRCRYCVPPNISSTNTSRLPSNIPLRTLPSRSGADQDPSQSASLLGFSNLAASTQPPESSASESSWTDTGDLGEQHGDEHDPVRRQLPEDLGSELLAAVQKRQPKHLKRVRIHDPSPQRYDNTDSPLQTISKEAIEIPQIKIRRPSRVLRCIGAIMSGHSGSIHGLTGKSLIYFTSIFVSLGVFLFGYDQGVMSGIITGPHFIDSFHHPSKAYVGTMVAILEVGAFVSSLVVGRVGDIIGRRKTILYGSCIFFVGGALQTFATSMPMMMVGRVIAGVGVGMLSTIVPVYQSEISPPHNRGKLACIEFSGNIIGYTTSVWVDYFCGYIESDLSWRIPLLMQCVMGALLGLGSLIIVESPRWLLDNDHDEEGMVVIANLYGGGDIHDPKARDEYREIKMNVLLQRQEGERTYAEMFRRYGTRVFIAMSAQALAQLNGINVISYYAPYVFESAGWVGHSAVLMTGFNGITYFLSTIPPWYLVDRWGRRPILLSGAVAMAISLSLISYFIYLDIAWTPRMVVLFVMIYNAAFGYSWGPIPWLYPPEILPLSIRSKGASLSTAANWAFNWLVGEMTPILQEWIKWRLYLVHAFFCAVSFVIVYFIYPETCGVRLEEMDSLFGDASTVMGTPSVHGDTESLMRAGSPGPSRDIQPLNLDADADMEDDRKSQIQTGGGEDRSIGGWLSRLVTRGRSPSVSSGQQGRYAPLGQQDDGSRATQ</sequence>
<feature type="transmembrane region" description="Helical" evidence="8">
    <location>
        <begin position="732"/>
        <end position="752"/>
    </location>
</feature>
<feature type="transmembrane region" description="Helical" evidence="8">
    <location>
        <begin position="668"/>
        <end position="692"/>
    </location>
</feature>
<reference evidence="10 11" key="1">
    <citation type="journal article" date="2016" name="Genome Biol. Evol.">
        <title>Divergent and convergent evolution of fungal pathogenicity.</title>
        <authorList>
            <person name="Shang Y."/>
            <person name="Xiao G."/>
            <person name="Zheng P."/>
            <person name="Cen K."/>
            <person name="Zhan S."/>
            <person name="Wang C."/>
        </authorList>
    </citation>
    <scope>NUCLEOTIDE SEQUENCE [LARGE SCALE GENOMIC DNA]</scope>
    <source>
        <strain evidence="10 11">RCEF 2490</strain>
    </source>
</reference>
<feature type="transmembrane region" description="Helical" evidence="8">
    <location>
        <begin position="457"/>
        <end position="476"/>
    </location>
</feature>
<evidence type="ECO:0000256" key="1">
    <source>
        <dbReference type="ARBA" id="ARBA00004141"/>
    </source>
</evidence>
<evidence type="ECO:0000256" key="4">
    <source>
        <dbReference type="ARBA" id="ARBA00022692"/>
    </source>
</evidence>
<keyword evidence="11" id="KW-1185">Reference proteome</keyword>
<feature type="transmembrane region" description="Helical" evidence="8">
    <location>
        <begin position="634"/>
        <end position="656"/>
    </location>
</feature>
<feature type="domain" description="Major facilitator superfamily (MFS) profile" evidence="9">
    <location>
        <begin position="388"/>
        <end position="818"/>
    </location>
</feature>
<dbReference type="PRINTS" id="PR00171">
    <property type="entry name" value="SUGRTRNSPORT"/>
</dbReference>
<dbReference type="GO" id="GO:0016020">
    <property type="term" value="C:membrane"/>
    <property type="evidence" value="ECO:0007669"/>
    <property type="project" value="UniProtKB-SubCell"/>
</dbReference>
<feature type="compositionally biased region" description="Polar residues" evidence="7">
    <location>
        <begin position="901"/>
        <end position="910"/>
    </location>
</feature>
<keyword evidence="3" id="KW-0813">Transport</keyword>
<feature type="transmembrane region" description="Helical" evidence="8">
    <location>
        <begin position="482"/>
        <end position="503"/>
    </location>
</feature>
<feature type="region of interest" description="Disordered" evidence="7">
    <location>
        <begin position="315"/>
        <end position="338"/>
    </location>
</feature>